<evidence type="ECO:0000256" key="3">
    <source>
        <dbReference type="ARBA" id="ARBA00022448"/>
    </source>
</evidence>
<dbReference type="InterPro" id="IPR002491">
    <property type="entry name" value="ABC_transptr_periplasmic_BD"/>
</dbReference>
<evidence type="ECO:0000256" key="1">
    <source>
        <dbReference type="ARBA" id="ARBA00004196"/>
    </source>
</evidence>
<evidence type="ECO:0000313" key="9">
    <source>
        <dbReference type="Proteomes" id="UP000236745"/>
    </source>
</evidence>
<keyword evidence="4" id="KW-0410">Iron transport</keyword>
<keyword evidence="3" id="KW-0813">Transport</keyword>
<dbReference type="GO" id="GO:0030288">
    <property type="term" value="C:outer membrane-bounded periplasmic space"/>
    <property type="evidence" value="ECO:0007669"/>
    <property type="project" value="TreeGrafter"/>
</dbReference>
<dbReference type="Pfam" id="PF01497">
    <property type="entry name" value="Peripla_BP_2"/>
    <property type="match status" value="1"/>
</dbReference>
<keyword evidence="5 6" id="KW-0732">Signal</keyword>
<dbReference type="GO" id="GO:1901678">
    <property type="term" value="P:iron coordination entity transport"/>
    <property type="evidence" value="ECO:0007669"/>
    <property type="project" value="UniProtKB-ARBA"/>
</dbReference>
<comment type="subcellular location">
    <subcellularLocation>
        <location evidence="1">Cell envelope</location>
    </subcellularLocation>
</comment>
<accession>A0A1H6DV81</accession>
<reference evidence="8 9" key="1">
    <citation type="submission" date="2016-10" db="EMBL/GenBank/DDBJ databases">
        <authorList>
            <person name="de Groot N.N."/>
        </authorList>
    </citation>
    <scope>NUCLEOTIDE SEQUENCE [LARGE SCALE GENOMIC DNA]</scope>
    <source>
        <strain evidence="8 9">DSM 22012</strain>
    </source>
</reference>
<keyword evidence="4" id="KW-0406">Ion transport</keyword>
<evidence type="ECO:0000259" key="7">
    <source>
        <dbReference type="PROSITE" id="PS50983"/>
    </source>
</evidence>
<evidence type="ECO:0000313" key="8">
    <source>
        <dbReference type="EMBL" id="SEG88954.1"/>
    </source>
</evidence>
<dbReference type="Proteomes" id="UP000236745">
    <property type="component" value="Unassembled WGS sequence"/>
</dbReference>
<evidence type="ECO:0000256" key="5">
    <source>
        <dbReference type="ARBA" id="ARBA00022729"/>
    </source>
</evidence>
<feature type="chain" id="PRO_5009296255" evidence="6">
    <location>
        <begin position="23"/>
        <end position="316"/>
    </location>
</feature>
<dbReference type="RefSeq" id="WP_235009268.1">
    <property type="nucleotide sequence ID" value="NZ_FNVQ01000010.1"/>
</dbReference>
<proteinExistence type="inferred from homology"/>
<dbReference type="InterPro" id="IPR051313">
    <property type="entry name" value="Bact_iron-sidero_bind"/>
</dbReference>
<dbReference type="Gene3D" id="3.40.50.1980">
    <property type="entry name" value="Nitrogenase molybdenum iron protein domain"/>
    <property type="match status" value="2"/>
</dbReference>
<evidence type="ECO:0000256" key="6">
    <source>
        <dbReference type="SAM" id="SignalP"/>
    </source>
</evidence>
<sequence>MFRFASTALMVFGLLFSIQGQALTLTDDRGVDLSLVTPAKRVAAISTFGADLLHSVGMTPVAVTRFGPFSHPDYLGEALKDVPVIGTRAQVNLELLSEVDPDLILAIRRYTEKDADRFADMAPYLALNLITLDDSFRAVSLAGKALGKTQQTNALNAEFTALLDQMQSRAPGGVSAALLVTGAEAPFIYYDHFLTAELLYKLNVTNVGGSLDAQEEGLPLGYRIRLETLLERDPDVIFLFDSNNERAFTRNPIWPYLSAVKNGRVYEVGQHWKEAAGPEARVLVAKEMAHLLYPELFPMPDMPASLRSHRYDGAQH</sequence>
<dbReference type="EMBL" id="FNVQ01000010">
    <property type="protein sequence ID" value="SEG88954.1"/>
    <property type="molecule type" value="Genomic_DNA"/>
</dbReference>
<feature type="domain" description="Fe/B12 periplasmic-binding" evidence="7">
    <location>
        <begin position="41"/>
        <end position="296"/>
    </location>
</feature>
<dbReference type="SUPFAM" id="SSF53807">
    <property type="entry name" value="Helical backbone' metal receptor"/>
    <property type="match status" value="1"/>
</dbReference>
<name>A0A1H6DV81_9GAMM</name>
<dbReference type="PANTHER" id="PTHR30532:SF1">
    <property type="entry name" value="IRON(3+)-HYDROXAMATE-BINDING PROTEIN FHUD"/>
    <property type="match status" value="1"/>
</dbReference>
<evidence type="ECO:0000256" key="2">
    <source>
        <dbReference type="ARBA" id="ARBA00008814"/>
    </source>
</evidence>
<keyword evidence="4" id="KW-0408">Iron</keyword>
<comment type="similarity">
    <text evidence="2">Belongs to the bacterial solute-binding protein 8 family.</text>
</comment>
<dbReference type="PANTHER" id="PTHR30532">
    <property type="entry name" value="IRON III DICITRATE-BINDING PERIPLASMIC PROTEIN"/>
    <property type="match status" value="1"/>
</dbReference>
<organism evidence="8 9">
    <name type="scientific">Marinobacterium lutimaris</name>
    <dbReference type="NCBI Taxonomy" id="568106"/>
    <lineage>
        <taxon>Bacteria</taxon>
        <taxon>Pseudomonadati</taxon>
        <taxon>Pseudomonadota</taxon>
        <taxon>Gammaproteobacteria</taxon>
        <taxon>Oceanospirillales</taxon>
        <taxon>Oceanospirillaceae</taxon>
        <taxon>Marinobacterium</taxon>
    </lineage>
</organism>
<dbReference type="PROSITE" id="PS50983">
    <property type="entry name" value="FE_B12_PBP"/>
    <property type="match status" value="1"/>
</dbReference>
<evidence type="ECO:0000256" key="4">
    <source>
        <dbReference type="ARBA" id="ARBA00022496"/>
    </source>
</evidence>
<feature type="signal peptide" evidence="6">
    <location>
        <begin position="1"/>
        <end position="22"/>
    </location>
</feature>
<dbReference type="AlphaFoldDB" id="A0A1H6DV81"/>
<protein>
    <submittedName>
        <fullName evidence="8">Iron complex transport system substrate-binding protein</fullName>
    </submittedName>
</protein>
<keyword evidence="9" id="KW-1185">Reference proteome</keyword>
<gene>
    <name evidence="8" type="ORF">SAMN05444390_11062</name>
</gene>